<evidence type="ECO:0000256" key="8">
    <source>
        <dbReference type="ARBA" id="ARBA00023224"/>
    </source>
</evidence>
<comment type="subcellular location">
    <subcellularLocation>
        <location evidence="1">Cell membrane</location>
        <topology evidence="1">Multi-pass membrane protein</topology>
    </subcellularLocation>
</comment>
<feature type="domain" description="G-protein coupled receptors family 1 profile" evidence="11">
    <location>
        <begin position="51"/>
        <end position="323"/>
    </location>
</feature>
<dbReference type="OrthoDB" id="10071887at2759"/>
<dbReference type="PROSITE" id="PS00237">
    <property type="entry name" value="G_PROTEIN_RECEP_F1_1"/>
    <property type="match status" value="1"/>
</dbReference>
<dbReference type="CDD" id="cd00637">
    <property type="entry name" value="7tm_classA_rhodopsin-like"/>
    <property type="match status" value="1"/>
</dbReference>
<dbReference type="EnsemblMetazoa" id="XM_011668346">
    <property type="protein sequence ID" value="XP_011666648"/>
    <property type="gene ID" value="LOC105439410"/>
</dbReference>
<dbReference type="GO" id="GO:0007602">
    <property type="term" value="P:phototransduction"/>
    <property type="evidence" value="ECO:0000318"/>
    <property type="project" value="GO_Central"/>
</dbReference>
<feature type="transmembrane region" description="Helical" evidence="10">
    <location>
        <begin position="151"/>
        <end position="173"/>
    </location>
</feature>
<evidence type="ECO:0000256" key="5">
    <source>
        <dbReference type="ARBA" id="ARBA00023040"/>
    </source>
</evidence>
<dbReference type="KEGG" id="spu:105439410"/>
<dbReference type="PANTHER" id="PTHR22752:SF14">
    <property type="entry name" value="G-PROTEIN COUPLED RECEPTORS FAMILY 1 PROFILE DOMAIN-CONTAINING PROTEIN"/>
    <property type="match status" value="1"/>
</dbReference>
<keyword evidence="8 9" id="KW-0807">Transducer</keyword>
<keyword evidence="5 9" id="KW-0297">G-protein coupled receptor</keyword>
<evidence type="ECO:0000313" key="13">
    <source>
        <dbReference type="Proteomes" id="UP000007110"/>
    </source>
</evidence>
<feature type="transmembrane region" description="Helical" evidence="10">
    <location>
        <begin position="267"/>
        <end position="285"/>
    </location>
</feature>
<keyword evidence="6 10" id="KW-0472">Membrane</keyword>
<dbReference type="Proteomes" id="UP000007110">
    <property type="component" value="Unassembled WGS sequence"/>
</dbReference>
<dbReference type="PANTHER" id="PTHR22752">
    <property type="entry name" value="G PROTEIN-COUPLED RECEPTOR"/>
    <property type="match status" value="1"/>
</dbReference>
<evidence type="ECO:0000256" key="7">
    <source>
        <dbReference type="ARBA" id="ARBA00023170"/>
    </source>
</evidence>
<dbReference type="RefSeq" id="XP_011666648.1">
    <property type="nucleotide sequence ID" value="XM_011668346.2"/>
</dbReference>
<dbReference type="Pfam" id="PF00001">
    <property type="entry name" value="7tm_1"/>
    <property type="match status" value="1"/>
</dbReference>
<dbReference type="OMA" id="CIYDKWI"/>
<dbReference type="PROSITE" id="PS50262">
    <property type="entry name" value="G_PROTEIN_RECEP_F1_2"/>
    <property type="match status" value="1"/>
</dbReference>
<keyword evidence="13" id="KW-1185">Reference proteome</keyword>
<evidence type="ECO:0000256" key="4">
    <source>
        <dbReference type="ARBA" id="ARBA00022989"/>
    </source>
</evidence>
<dbReference type="InterPro" id="IPR017452">
    <property type="entry name" value="GPCR_Rhodpsn_7TM"/>
</dbReference>
<feature type="transmembrane region" description="Helical" evidence="10">
    <location>
        <begin position="193"/>
        <end position="213"/>
    </location>
</feature>
<evidence type="ECO:0000259" key="11">
    <source>
        <dbReference type="PROSITE" id="PS50262"/>
    </source>
</evidence>
<feature type="transmembrane region" description="Helical" evidence="10">
    <location>
        <begin position="305"/>
        <end position="326"/>
    </location>
</feature>
<sequence length="399" mass="44574">MESADIHPAWNASEESSKTENDFLDVDDRSATEVILSIFTMGLIIVLSISGNIFVLAAIVRERVLHSKTSIFIASLAIADLINASLNMPTILVSCIYDKWIFGEIICAAIGVSVVTACTASINTLGAIAIDRYFAIVYPFKYSERMSACRVAAILVWIWTQSVLFGLMPAFGVSEFVYIESEYLCSADWSTHLSYTIIIVLVNMGAPIILMTYSYRHIFRIASAHRKQMRTRHNLNESGADVPTGRNRTTVIAFTKRAKQLRQDTKAATTLLIVMGTFLICWLPHTITMLCFAFPSCTAIPEGFYVVSTWFAMLNSACNPFIYCITNKQFRQAFKRTFAQMLPASWKRRMDRRVNPDPTLGTTATVKAPNSNISIYSHDLSHTDDNIHSHTPTIIADCL</sequence>
<protein>
    <recommendedName>
        <fullName evidence="11">G-protein coupled receptors family 1 profile domain-containing protein</fullName>
    </recommendedName>
</protein>
<dbReference type="Gene3D" id="1.20.1070.10">
    <property type="entry name" value="Rhodopsin 7-helix transmembrane proteins"/>
    <property type="match status" value="1"/>
</dbReference>
<dbReference type="GO" id="GO:0005886">
    <property type="term" value="C:plasma membrane"/>
    <property type="evidence" value="ECO:0000318"/>
    <property type="project" value="GO_Central"/>
</dbReference>
<reference evidence="12" key="2">
    <citation type="submission" date="2021-01" db="UniProtKB">
        <authorList>
            <consortium name="EnsemblMetazoa"/>
        </authorList>
    </citation>
    <scope>IDENTIFICATION</scope>
</reference>
<proteinExistence type="inferred from homology"/>
<dbReference type="GO" id="GO:0007186">
    <property type="term" value="P:G protein-coupled receptor signaling pathway"/>
    <property type="evidence" value="ECO:0000318"/>
    <property type="project" value="GO_Central"/>
</dbReference>
<comment type="similarity">
    <text evidence="9">Belongs to the G-protein coupled receptor 1 family.</text>
</comment>
<dbReference type="GeneID" id="105439410"/>
<dbReference type="PRINTS" id="PR00237">
    <property type="entry name" value="GPCRRHODOPSN"/>
</dbReference>
<feature type="transmembrane region" description="Helical" evidence="10">
    <location>
        <begin position="34"/>
        <end position="59"/>
    </location>
</feature>
<keyword evidence="3 9" id="KW-0812">Transmembrane</keyword>
<dbReference type="InParanoid" id="A0A7M7HGM5"/>
<dbReference type="AlphaFoldDB" id="A0A7M7HGM5"/>
<evidence type="ECO:0000256" key="3">
    <source>
        <dbReference type="ARBA" id="ARBA00022692"/>
    </source>
</evidence>
<dbReference type="GO" id="GO:0008020">
    <property type="term" value="F:G protein-coupled photoreceptor activity"/>
    <property type="evidence" value="ECO:0000318"/>
    <property type="project" value="GO_Central"/>
</dbReference>
<organism evidence="12 13">
    <name type="scientific">Strongylocentrotus purpuratus</name>
    <name type="common">Purple sea urchin</name>
    <dbReference type="NCBI Taxonomy" id="7668"/>
    <lineage>
        <taxon>Eukaryota</taxon>
        <taxon>Metazoa</taxon>
        <taxon>Echinodermata</taxon>
        <taxon>Eleutherozoa</taxon>
        <taxon>Echinozoa</taxon>
        <taxon>Echinoidea</taxon>
        <taxon>Euechinoidea</taxon>
        <taxon>Echinacea</taxon>
        <taxon>Camarodonta</taxon>
        <taxon>Echinidea</taxon>
        <taxon>Strongylocentrotidae</taxon>
        <taxon>Strongylocentrotus</taxon>
    </lineage>
</organism>
<dbReference type="SUPFAM" id="SSF81321">
    <property type="entry name" value="Family A G protein-coupled receptor-like"/>
    <property type="match status" value="1"/>
</dbReference>
<dbReference type="SMART" id="SM01381">
    <property type="entry name" value="7TM_GPCR_Srsx"/>
    <property type="match status" value="1"/>
</dbReference>
<name>A0A7M7HGM5_STRPU</name>
<keyword evidence="2" id="KW-1003">Cell membrane</keyword>
<keyword evidence="4 10" id="KW-1133">Transmembrane helix</keyword>
<evidence type="ECO:0000256" key="9">
    <source>
        <dbReference type="RuleBase" id="RU000688"/>
    </source>
</evidence>
<evidence type="ECO:0000256" key="2">
    <source>
        <dbReference type="ARBA" id="ARBA00022475"/>
    </source>
</evidence>
<evidence type="ECO:0000256" key="6">
    <source>
        <dbReference type="ARBA" id="ARBA00023136"/>
    </source>
</evidence>
<dbReference type="FunFam" id="1.20.1070.10:FF:000460">
    <property type="entry name" value="Predicted protein"/>
    <property type="match status" value="1"/>
</dbReference>
<reference evidence="13" key="1">
    <citation type="submission" date="2015-02" db="EMBL/GenBank/DDBJ databases">
        <title>Genome sequencing for Strongylocentrotus purpuratus.</title>
        <authorList>
            <person name="Murali S."/>
            <person name="Liu Y."/>
            <person name="Vee V."/>
            <person name="English A."/>
            <person name="Wang M."/>
            <person name="Skinner E."/>
            <person name="Han Y."/>
            <person name="Muzny D.M."/>
            <person name="Worley K.C."/>
            <person name="Gibbs R.A."/>
        </authorList>
    </citation>
    <scope>NUCLEOTIDE SEQUENCE</scope>
</reference>
<accession>A0A7M7HGM5</accession>
<evidence type="ECO:0000256" key="10">
    <source>
        <dbReference type="SAM" id="Phobius"/>
    </source>
</evidence>
<dbReference type="InterPro" id="IPR000276">
    <property type="entry name" value="GPCR_Rhodpsn"/>
</dbReference>
<feature type="transmembrane region" description="Helical" evidence="10">
    <location>
        <begin position="100"/>
        <end position="130"/>
    </location>
</feature>
<dbReference type="GO" id="GO:0071482">
    <property type="term" value="P:cellular response to light stimulus"/>
    <property type="evidence" value="ECO:0000318"/>
    <property type="project" value="GO_Central"/>
</dbReference>
<feature type="transmembrane region" description="Helical" evidence="10">
    <location>
        <begin position="71"/>
        <end position="94"/>
    </location>
</feature>
<evidence type="ECO:0000256" key="1">
    <source>
        <dbReference type="ARBA" id="ARBA00004651"/>
    </source>
</evidence>
<keyword evidence="7 9" id="KW-0675">Receptor</keyword>
<evidence type="ECO:0000313" key="12">
    <source>
        <dbReference type="EnsemblMetazoa" id="XP_011666648"/>
    </source>
</evidence>